<dbReference type="GO" id="GO:0005524">
    <property type="term" value="F:ATP binding"/>
    <property type="evidence" value="ECO:0007669"/>
    <property type="project" value="UniProtKB-KW"/>
</dbReference>
<comment type="similarity">
    <text evidence="2">Belongs to the protein kinase superfamily. ADCK protein kinase family.</text>
</comment>
<dbReference type="AlphaFoldDB" id="A0A7R8W692"/>
<comment type="pathway">
    <text evidence="1">Cofactor biosynthesis; ubiquinone biosynthesis.</text>
</comment>
<dbReference type="PANTHER" id="PTHR43851:SF3">
    <property type="entry name" value="COENZYME Q8"/>
    <property type="match status" value="1"/>
</dbReference>
<keyword evidence="4" id="KW-0547">Nucleotide-binding</keyword>
<sequence length="694" mass="78491">MARHVGVDALGVLRGVRRVAEATQDVISREASLRWANSTLKVAAVDAGRTTIDSVVNSVRSPESFQRAVKNTFTEATARVDMVRQGAVQFAKQALAAVPSEEAENLNRPDMKMQRFDEKNTKVHASVQEEVESDSDQDDDLDDHEIGNIAIPEMDFKKISEMPPGSVKEMILRVGKEVEERRRDAQEKRKKKAAEKLARKRNPRFASSAQVVAEETFQSRLTTPVPKPRPIGQEAPQSLSDYSKERRVPTSRFGRLLSYGQLAAGLSLGTVAEYTRRAIKGDEGVADSGSGKSPILTQANAERIVDTLCRVRGAALKLGQMLSIQDNSMINPELQRIFERVRESADFMPFSQMQKMLRSELGPEWATRMQYFEPKPFAAASIGQVHVAKLHDGTNVAMKIQYPGVAEGIDSDLDNLTALLKYWNFFPPGLHLDKIVEVARRELAWEVDYCREAMMAKRYKEIVEPFPEYYVPVIIDELSTRKVYTTELIDGITIDKCGNLDQETRNNICFLILRLTMLELFVFRLMQTDPNWGNFMYSTKTGQLVLLDFGSCREYDWEFIKGYIMIIRGAADKNREMILKASKELGFLSGYESKVMEDAHIESVMILGEAFTDAEPFDFGKQDITNRIQGLVGVMMQHRLVPPPEEVYSLHRKLAGVFLLCSKLSVQLNCKEIFEEAWGLHQEELMLENRKPLV</sequence>
<dbReference type="EMBL" id="OB660505">
    <property type="protein sequence ID" value="CAD7225125.1"/>
    <property type="molecule type" value="Genomic_DNA"/>
</dbReference>
<dbReference type="CDD" id="cd13970">
    <property type="entry name" value="ABC1_ADCK3"/>
    <property type="match status" value="1"/>
</dbReference>
<feature type="compositionally biased region" description="Basic and acidic residues" evidence="6">
    <location>
        <begin position="105"/>
        <end position="121"/>
    </location>
</feature>
<keyword evidence="3" id="KW-0808">Transferase</keyword>
<evidence type="ECO:0000313" key="7">
    <source>
        <dbReference type="EMBL" id="CAD7225125.1"/>
    </source>
</evidence>
<evidence type="ECO:0000256" key="1">
    <source>
        <dbReference type="ARBA" id="ARBA00004749"/>
    </source>
</evidence>
<evidence type="ECO:0000256" key="2">
    <source>
        <dbReference type="ARBA" id="ARBA00009670"/>
    </source>
</evidence>
<reference evidence="7" key="1">
    <citation type="submission" date="2020-11" db="EMBL/GenBank/DDBJ databases">
        <authorList>
            <person name="Tran Van P."/>
        </authorList>
    </citation>
    <scope>NUCLEOTIDE SEQUENCE</scope>
</reference>
<keyword evidence="5" id="KW-0067">ATP-binding</keyword>
<dbReference type="InterPro" id="IPR011009">
    <property type="entry name" value="Kinase-like_dom_sf"/>
</dbReference>
<dbReference type="GO" id="GO:0006744">
    <property type="term" value="P:ubiquinone biosynthetic process"/>
    <property type="evidence" value="ECO:0007669"/>
    <property type="project" value="TreeGrafter"/>
</dbReference>
<accession>A0A7R8W692</accession>
<dbReference type="PANTHER" id="PTHR43851">
    <property type="match status" value="1"/>
</dbReference>
<organism evidence="7">
    <name type="scientific">Cyprideis torosa</name>
    <dbReference type="NCBI Taxonomy" id="163714"/>
    <lineage>
        <taxon>Eukaryota</taxon>
        <taxon>Metazoa</taxon>
        <taxon>Ecdysozoa</taxon>
        <taxon>Arthropoda</taxon>
        <taxon>Crustacea</taxon>
        <taxon>Oligostraca</taxon>
        <taxon>Ostracoda</taxon>
        <taxon>Podocopa</taxon>
        <taxon>Podocopida</taxon>
        <taxon>Cytherocopina</taxon>
        <taxon>Cytheroidea</taxon>
        <taxon>Cytherideidae</taxon>
        <taxon>Cyprideis</taxon>
    </lineage>
</organism>
<feature type="compositionally biased region" description="Basic residues" evidence="6">
    <location>
        <begin position="188"/>
        <end position="203"/>
    </location>
</feature>
<evidence type="ECO:0000256" key="4">
    <source>
        <dbReference type="ARBA" id="ARBA00022741"/>
    </source>
</evidence>
<dbReference type="SUPFAM" id="SSF56112">
    <property type="entry name" value="Protein kinase-like (PK-like)"/>
    <property type="match status" value="1"/>
</dbReference>
<feature type="region of interest" description="Disordered" evidence="6">
    <location>
        <begin position="179"/>
        <end position="245"/>
    </location>
</feature>
<dbReference type="InterPro" id="IPR034646">
    <property type="entry name" value="ADCK3_dom"/>
</dbReference>
<evidence type="ECO:0000256" key="6">
    <source>
        <dbReference type="SAM" id="MobiDB-lite"/>
    </source>
</evidence>
<dbReference type="Pfam" id="PF03109">
    <property type="entry name" value="ABC1"/>
    <property type="match status" value="1"/>
</dbReference>
<evidence type="ECO:0000256" key="5">
    <source>
        <dbReference type="ARBA" id="ARBA00022840"/>
    </source>
</evidence>
<name>A0A7R8W692_9CRUS</name>
<dbReference type="GO" id="GO:0016740">
    <property type="term" value="F:transferase activity"/>
    <property type="evidence" value="ECO:0007669"/>
    <property type="project" value="UniProtKB-KW"/>
</dbReference>
<feature type="compositionally biased region" description="Acidic residues" evidence="6">
    <location>
        <begin position="129"/>
        <end position="143"/>
    </location>
</feature>
<proteinExistence type="inferred from homology"/>
<dbReference type="InterPro" id="IPR004147">
    <property type="entry name" value="ABC1_dom"/>
</dbReference>
<dbReference type="InterPro" id="IPR051409">
    <property type="entry name" value="Atypical_kinase_ADCK"/>
</dbReference>
<gene>
    <name evidence="7" type="ORF">CTOB1V02_LOCUS3072</name>
</gene>
<dbReference type="OrthoDB" id="201153at2759"/>
<feature type="region of interest" description="Disordered" evidence="6">
    <location>
        <begin position="100"/>
        <end position="143"/>
    </location>
</feature>
<protein>
    <submittedName>
        <fullName evidence="7">Uncharacterized protein</fullName>
    </submittedName>
</protein>
<feature type="compositionally biased region" description="Polar residues" evidence="6">
    <location>
        <begin position="205"/>
        <end position="222"/>
    </location>
</feature>
<evidence type="ECO:0000256" key="3">
    <source>
        <dbReference type="ARBA" id="ARBA00022679"/>
    </source>
</evidence>